<dbReference type="PANTHER" id="PTHR11860">
    <property type="entry name" value="POLYMERIC-IMMUNOGLOBULIN RECEPTOR"/>
    <property type="match status" value="1"/>
</dbReference>
<dbReference type="InterPro" id="IPR050671">
    <property type="entry name" value="CD300_family_receptors"/>
</dbReference>
<dbReference type="GO" id="GO:0005765">
    <property type="term" value="C:lysosomal membrane"/>
    <property type="evidence" value="ECO:0007669"/>
    <property type="project" value="Ensembl"/>
</dbReference>
<dbReference type="Pfam" id="PF07686">
    <property type="entry name" value="V-set"/>
    <property type="match status" value="1"/>
</dbReference>
<dbReference type="GO" id="GO:0002172">
    <property type="term" value="F:high-affinity IgM receptor activity"/>
    <property type="evidence" value="ECO:0007669"/>
    <property type="project" value="Ensembl"/>
</dbReference>
<dbReference type="InterPro" id="IPR013106">
    <property type="entry name" value="Ig_V-set"/>
</dbReference>
<dbReference type="GO" id="GO:0031901">
    <property type="term" value="C:early endosome membrane"/>
    <property type="evidence" value="ECO:0007669"/>
    <property type="project" value="Ensembl"/>
</dbReference>
<dbReference type="GO" id="GO:0032588">
    <property type="term" value="C:trans-Golgi network membrane"/>
    <property type="evidence" value="ECO:0007669"/>
    <property type="project" value="Ensembl"/>
</dbReference>
<dbReference type="GO" id="GO:0001790">
    <property type="term" value="F:polymeric immunoglobulin binding"/>
    <property type="evidence" value="ECO:0007669"/>
    <property type="project" value="Ensembl"/>
</dbReference>
<keyword evidence="2 5" id="KW-0812">Transmembrane</keyword>
<gene>
    <name evidence="7" type="primary">FCMR</name>
</gene>
<evidence type="ECO:0000313" key="7">
    <source>
        <dbReference type="Ensembl" id="ENSCWAP00000001980.1"/>
    </source>
</evidence>
<reference evidence="7" key="1">
    <citation type="submission" date="2025-08" db="UniProtKB">
        <authorList>
            <consortium name="Ensembl"/>
        </authorList>
    </citation>
    <scope>IDENTIFICATION</scope>
</reference>
<evidence type="ECO:0000256" key="5">
    <source>
        <dbReference type="SAM" id="Phobius"/>
    </source>
</evidence>
<keyword evidence="5" id="KW-1133">Transmembrane helix</keyword>
<feature type="region of interest" description="Disordered" evidence="4">
    <location>
        <begin position="308"/>
        <end position="349"/>
    </location>
</feature>
<dbReference type="InterPro" id="IPR013783">
    <property type="entry name" value="Ig-like_fold"/>
</dbReference>
<feature type="region of interest" description="Disordered" evidence="4">
    <location>
        <begin position="156"/>
        <end position="211"/>
    </location>
</feature>
<protein>
    <submittedName>
        <fullName evidence="7">Fc mu receptor</fullName>
    </submittedName>
</protein>
<sequence length="403" mass="44962">LVQASWLIHHVSTRMLRVLPEIKLEGVLGGSIVITCPLPKTPVRMYLCRTMAVSGICTTVVSNKNFVLDEFKDRVTLEPCPDKKLFLVEVTELTERDSGVYACGVGTNTNRGKTQQIILTVHNYRPPWEEDLISEPPAWFNRLLQMRMSPRFPMPAHAKTTPTQRTKAPPAYHTLSTPSVTHRPRVSRVSSVAPAEPTTFLPSTTASKTSAREELLRPQTASYNHQTRLHRAFNQRLNPASGMEEQGFHILIPAALGLILLALLGLLAKRVFQRRKALSRRVRRLALRMRALEASQRPRILQRARTQNNVYSACPRRPRRADAAGGEGAAPLPGPGAQAPSVPQQVPETPWLPAPPLKIGCEYVRFYHQPAAETGDPDSDDYVNVPCLSLRSSCPPRPRPWCQ</sequence>
<dbReference type="GO" id="GO:0005813">
    <property type="term" value="C:centrosome"/>
    <property type="evidence" value="ECO:0007669"/>
    <property type="project" value="Ensembl"/>
</dbReference>
<dbReference type="Gene3D" id="2.60.40.10">
    <property type="entry name" value="Immunoglobulins"/>
    <property type="match status" value="1"/>
</dbReference>
<dbReference type="GO" id="GO:0005654">
    <property type="term" value="C:nucleoplasm"/>
    <property type="evidence" value="ECO:0007669"/>
    <property type="project" value="Ensembl"/>
</dbReference>
<evidence type="ECO:0000256" key="2">
    <source>
        <dbReference type="ARBA" id="ARBA00022692"/>
    </source>
</evidence>
<dbReference type="GO" id="GO:0160006">
    <property type="term" value="P:Fc receptor-mediated immune complex endocytosis"/>
    <property type="evidence" value="ECO:0007669"/>
    <property type="project" value="Ensembl"/>
</dbReference>
<comment type="subcellular location">
    <subcellularLocation>
        <location evidence="1">Membrane</location>
    </subcellularLocation>
</comment>
<feature type="domain" description="Immunoglobulin V-set" evidence="6">
    <location>
        <begin position="23"/>
        <end position="122"/>
    </location>
</feature>
<dbReference type="AlphaFoldDB" id="A0A8C3VPA9"/>
<dbReference type="Proteomes" id="UP000694540">
    <property type="component" value="Unplaced"/>
</dbReference>
<keyword evidence="8" id="KW-1185">Reference proteome</keyword>
<reference evidence="7" key="2">
    <citation type="submission" date="2025-09" db="UniProtKB">
        <authorList>
            <consortium name="Ensembl"/>
        </authorList>
    </citation>
    <scope>IDENTIFICATION</scope>
</reference>
<organism evidence="7 8">
    <name type="scientific">Catagonus wagneri</name>
    <name type="common">Chacoan peccary</name>
    <dbReference type="NCBI Taxonomy" id="51154"/>
    <lineage>
        <taxon>Eukaryota</taxon>
        <taxon>Metazoa</taxon>
        <taxon>Chordata</taxon>
        <taxon>Craniata</taxon>
        <taxon>Vertebrata</taxon>
        <taxon>Euteleostomi</taxon>
        <taxon>Mammalia</taxon>
        <taxon>Eutheria</taxon>
        <taxon>Laurasiatheria</taxon>
        <taxon>Artiodactyla</taxon>
        <taxon>Suina</taxon>
        <taxon>Tayassuidae</taxon>
        <taxon>Catagonus</taxon>
    </lineage>
</organism>
<keyword evidence="3 5" id="KW-0472">Membrane</keyword>
<dbReference type="GeneTree" id="ENSGT00940000162282"/>
<dbReference type="GO" id="GO:0005886">
    <property type="term" value="C:plasma membrane"/>
    <property type="evidence" value="ECO:0007669"/>
    <property type="project" value="Ensembl"/>
</dbReference>
<evidence type="ECO:0000259" key="6">
    <source>
        <dbReference type="Pfam" id="PF07686"/>
    </source>
</evidence>
<dbReference type="SUPFAM" id="SSF48726">
    <property type="entry name" value="Immunoglobulin"/>
    <property type="match status" value="1"/>
</dbReference>
<proteinExistence type="predicted"/>
<feature type="compositionally biased region" description="Polar residues" evidence="4">
    <location>
        <begin position="200"/>
        <end position="209"/>
    </location>
</feature>
<dbReference type="Ensembl" id="ENSCWAT00000002167.1">
    <property type="protein sequence ID" value="ENSCWAP00000001980.1"/>
    <property type="gene ID" value="ENSCWAG00000001623.1"/>
</dbReference>
<dbReference type="InterPro" id="IPR036179">
    <property type="entry name" value="Ig-like_dom_sf"/>
</dbReference>
<evidence type="ECO:0000256" key="4">
    <source>
        <dbReference type="SAM" id="MobiDB-lite"/>
    </source>
</evidence>
<dbReference type="PANTHER" id="PTHR11860:SF59">
    <property type="entry name" value="FAS APOPTOTIC INHIBITORY MOLECULE 3"/>
    <property type="match status" value="1"/>
</dbReference>
<evidence type="ECO:0000313" key="8">
    <source>
        <dbReference type="Proteomes" id="UP000694540"/>
    </source>
</evidence>
<name>A0A8C3VPA9_9CETA</name>
<feature type="compositionally biased region" description="Low complexity" evidence="4">
    <location>
        <begin position="329"/>
        <end position="340"/>
    </location>
</feature>
<evidence type="ECO:0000256" key="1">
    <source>
        <dbReference type="ARBA" id="ARBA00004370"/>
    </source>
</evidence>
<evidence type="ECO:0000256" key="3">
    <source>
        <dbReference type="ARBA" id="ARBA00023136"/>
    </source>
</evidence>
<feature type="transmembrane region" description="Helical" evidence="5">
    <location>
        <begin position="248"/>
        <end position="268"/>
    </location>
</feature>
<accession>A0A8C3VPA9</accession>